<proteinExistence type="predicted"/>
<dbReference type="Proteomes" id="UP000316437">
    <property type="component" value="Unassembled WGS sequence"/>
</dbReference>
<reference evidence="1 2" key="1">
    <citation type="submission" date="2019-06" db="EMBL/GenBank/DDBJ databases">
        <title>Sorghum-associated microbial communities from plants grown in Nebraska, USA.</title>
        <authorList>
            <person name="Schachtman D."/>
        </authorList>
    </citation>
    <scope>NUCLEOTIDE SEQUENCE [LARGE SCALE GENOMIC DNA]</scope>
    <source>
        <strain evidence="1 2">110</strain>
    </source>
</reference>
<name>A0A543EHS5_9FLAO</name>
<accession>A0A543EHS5</accession>
<keyword evidence="2" id="KW-1185">Reference proteome</keyword>
<dbReference type="SUPFAM" id="SSF109709">
    <property type="entry name" value="KorB DNA-binding domain-like"/>
    <property type="match status" value="1"/>
</dbReference>
<gene>
    <name evidence="1" type="ORF">FB551_0830</name>
</gene>
<protein>
    <recommendedName>
        <fullName evidence="3">ParB-like nuclease family protein</fullName>
    </recommendedName>
</protein>
<evidence type="ECO:0000313" key="1">
    <source>
        <dbReference type="EMBL" id="TQM21148.1"/>
    </source>
</evidence>
<evidence type="ECO:0008006" key="3">
    <source>
        <dbReference type="Google" id="ProtNLM"/>
    </source>
</evidence>
<dbReference type="AlphaFoldDB" id="A0A543EHS5"/>
<dbReference type="RefSeq" id="WP_142015306.1">
    <property type="nucleotide sequence ID" value="NZ_VFPD01000001.1"/>
</dbReference>
<sequence length="417" mass="48998">MESSERIKQILDANRTGEKKAINYDGKPLLLDVKEIPLDVLLYNPYNGRIRSMVKSFESSNGRNINNEDVDDINIIEQFLWDSARGKNEKTLESLKDIGQQEVGIITKDGVIIDGNRRTCLLNVLRRRYNEPIFFKAVVLDDNLKDNGKAITVLETRYQMGVDSKVDYNPIEKYIKCFELLNEYNFTIPEIADLMTESETDISKWLNIFQLMEEYLEYVGTKQIYTRLEKREGHFVDLYTYINLYKRGVVADWEYDNHDILDMQNVYFDYIRLGIPVQRARVISKPSGQNSFFCKKNIWTEFIEEHKEIIEQIDDLSFQELKLEESKKSNEDLIKIIDFSWREKAADLLIDNLSYNEIILKEISESYLPLKILKRVKNSINNIKVNNISEETIPEVMLIINDIENRLNEIKNIINIK</sequence>
<organism evidence="1 2">
    <name type="scientific">Chryseobacterium aquifrigidense</name>
    <dbReference type="NCBI Taxonomy" id="558021"/>
    <lineage>
        <taxon>Bacteria</taxon>
        <taxon>Pseudomonadati</taxon>
        <taxon>Bacteroidota</taxon>
        <taxon>Flavobacteriia</taxon>
        <taxon>Flavobacteriales</taxon>
        <taxon>Weeksellaceae</taxon>
        <taxon>Chryseobacterium group</taxon>
        <taxon>Chryseobacterium</taxon>
    </lineage>
</organism>
<comment type="caution">
    <text evidence="1">The sequence shown here is derived from an EMBL/GenBank/DDBJ whole genome shotgun (WGS) entry which is preliminary data.</text>
</comment>
<evidence type="ECO:0000313" key="2">
    <source>
        <dbReference type="Proteomes" id="UP000316437"/>
    </source>
</evidence>
<dbReference type="EMBL" id="VFPD01000001">
    <property type="protein sequence ID" value="TQM21148.1"/>
    <property type="molecule type" value="Genomic_DNA"/>
</dbReference>